<keyword evidence="2" id="KW-1133">Transmembrane helix</keyword>
<gene>
    <name evidence="3" type="ORF">NKI27_06735</name>
</gene>
<dbReference type="Gene3D" id="1.20.5.340">
    <property type="match status" value="1"/>
</dbReference>
<reference evidence="3" key="1">
    <citation type="submission" date="2022-06" db="EMBL/GenBank/DDBJ databases">
        <title>Alkalimarinus sp. nov., isolated from gut of a Alitta virens.</title>
        <authorList>
            <person name="Yang A.I."/>
            <person name="Shin N.-R."/>
        </authorList>
    </citation>
    <scope>NUCLEOTIDE SEQUENCE</scope>
    <source>
        <strain evidence="3">A2M4</strain>
    </source>
</reference>
<feature type="compositionally biased region" description="Low complexity" evidence="1">
    <location>
        <begin position="41"/>
        <end position="57"/>
    </location>
</feature>
<accession>A0ABY6N5T4</accession>
<keyword evidence="2" id="KW-0472">Membrane</keyword>
<evidence type="ECO:0000313" key="3">
    <source>
        <dbReference type="EMBL" id="UZE97439.1"/>
    </source>
</evidence>
<evidence type="ECO:0008006" key="5">
    <source>
        <dbReference type="Google" id="ProtNLM"/>
    </source>
</evidence>
<feature type="compositionally biased region" description="Basic and acidic residues" evidence="1">
    <location>
        <begin position="1"/>
        <end position="15"/>
    </location>
</feature>
<name>A0ABY6N5T4_9ALTE</name>
<dbReference type="Proteomes" id="UP001163739">
    <property type="component" value="Chromosome"/>
</dbReference>
<dbReference type="RefSeq" id="WP_265048913.1">
    <property type="nucleotide sequence ID" value="NZ_CP100390.1"/>
</dbReference>
<feature type="region of interest" description="Disordered" evidence="1">
    <location>
        <begin position="1"/>
        <end position="57"/>
    </location>
</feature>
<sequence>MEGLRPDRDEVDNFQRSRNTGKGAGKQKANPSISADKKGAAKTTASKPPKAPKTTKSSSPMLVWLMLVVIAGVVSWFGWESYQQKQVLKATTAELQDALVFVRQSKLLMARLEGELSETGAELIESDTGAQKKMAFLESEIRKLWGIAYDRNRKAIAANNGDIKQQGTELKSISSTVSKQAKGVEALVSKVDSLTAKIDKETASTAALQTEVSLLREQNSQLLGQLKSIEDASGSAIAEIRQSIDKLKDTKAVEGRVRLNEVAIEAIDASRLQLNERIVAIDRRLNDLQLSIKSSQPTAAP</sequence>
<organism evidence="3 4">
    <name type="scientific">Alkalimarinus alittae</name>
    <dbReference type="NCBI Taxonomy" id="2961619"/>
    <lineage>
        <taxon>Bacteria</taxon>
        <taxon>Pseudomonadati</taxon>
        <taxon>Pseudomonadota</taxon>
        <taxon>Gammaproteobacteria</taxon>
        <taxon>Alteromonadales</taxon>
        <taxon>Alteromonadaceae</taxon>
        <taxon>Alkalimarinus</taxon>
    </lineage>
</organism>
<proteinExistence type="predicted"/>
<evidence type="ECO:0000256" key="2">
    <source>
        <dbReference type="SAM" id="Phobius"/>
    </source>
</evidence>
<keyword evidence="4" id="KW-1185">Reference proteome</keyword>
<protein>
    <recommendedName>
        <fullName evidence="5">Chromosome partition protein Smc</fullName>
    </recommendedName>
</protein>
<evidence type="ECO:0000256" key="1">
    <source>
        <dbReference type="SAM" id="MobiDB-lite"/>
    </source>
</evidence>
<evidence type="ECO:0000313" key="4">
    <source>
        <dbReference type="Proteomes" id="UP001163739"/>
    </source>
</evidence>
<dbReference type="EMBL" id="CP100390">
    <property type="protein sequence ID" value="UZE97439.1"/>
    <property type="molecule type" value="Genomic_DNA"/>
</dbReference>
<feature type="transmembrane region" description="Helical" evidence="2">
    <location>
        <begin position="61"/>
        <end position="79"/>
    </location>
</feature>
<keyword evidence="2" id="KW-0812">Transmembrane</keyword>